<name>E4WWM0_OIKDI</name>
<dbReference type="InterPro" id="IPR049401">
    <property type="entry name" value="DZF_dom_N"/>
</dbReference>
<dbReference type="InterPro" id="IPR049402">
    <property type="entry name" value="DZF_dom_C"/>
</dbReference>
<dbReference type="PANTHER" id="PTHR46447:SF1">
    <property type="entry name" value="INTERLEUKIN ENHANCER-BINDING FACTOR 2"/>
    <property type="match status" value="1"/>
</dbReference>
<proteinExistence type="predicted"/>
<keyword evidence="2" id="KW-0805">Transcription regulation</keyword>
<dbReference type="GO" id="GO:0003677">
    <property type="term" value="F:DNA binding"/>
    <property type="evidence" value="ECO:0007669"/>
    <property type="project" value="UniProtKB-KW"/>
</dbReference>
<dbReference type="OrthoDB" id="5775647at2759"/>
<feature type="region of interest" description="Disordered" evidence="7">
    <location>
        <begin position="1"/>
        <end position="34"/>
    </location>
</feature>
<reference evidence="9" key="1">
    <citation type="journal article" date="2010" name="Science">
        <title>Plasticity of animal genome architecture unmasked by rapid evolution of a pelagic tunicate.</title>
        <authorList>
            <person name="Denoeud F."/>
            <person name="Henriet S."/>
            <person name="Mungpakdee S."/>
            <person name="Aury J.M."/>
            <person name="Da Silva C."/>
            <person name="Brinkmann H."/>
            <person name="Mikhaleva J."/>
            <person name="Olsen L.C."/>
            <person name="Jubin C."/>
            <person name="Canestro C."/>
            <person name="Bouquet J.M."/>
            <person name="Danks G."/>
            <person name="Poulain J."/>
            <person name="Campsteijn C."/>
            <person name="Adamski M."/>
            <person name="Cross I."/>
            <person name="Yadetie F."/>
            <person name="Muffato M."/>
            <person name="Louis A."/>
            <person name="Butcher S."/>
            <person name="Tsagkogeorga G."/>
            <person name="Konrad A."/>
            <person name="Singh S."/>
            <person name="Jensen M.F."/>
            <person name="Cong E.H."/>
            <person name="Eikeseth-Otteraa H."/>
            <person name="Noel B."/>
            <person name="Anthouard V."/>
            <person name="Porcel B.M."/>
            <person name="Kachouri-Lafond R."/>
            <person name="Nishino A."/>
            <person name="Ugolini M."/>
            <person name="Chourrout P."/>
            <person name="Nishida H."/>
            <person name="Aasland R."/>
            <person name="Huzurbazar S."/>
            <person name="Westhof E."/>
            <person name="Delsuc F."/>
            <person name="Lehrach H."/>
            <person name="Reinhardt R."/>
            <person name="Weissenbach J."/>
            <person name="Roy S.W."/>
            <person name="Artiguenave F."/>
            <person name="Postlethwait J.H."/>
            <person name="Manak J.R."/>
            <person name="Thompson E.M."/>
            <person name="Jaillon O."/>
            <person name="Du Pasquier L."/>
            <person name="Boudinot P."/>
            <person name="Liberles D.A."/>
            <person name="Volff J.N."/>
            <person name="Philippe H."/>
            <person name="Lenhard B."/>
            <person name="Roest Crollius H."/>
            <person name="Wincker P."/>
            <person name="Chourrout D."/>
        </authorList>
    </citation>
    <scope>NUCLEOTIDE SEQUENCE [LARGE SCALE GENOMIC DNA]</scope>
</reference>
<dbReference type="PANTHER" id="PTHR46447">
    <property type="entry name" value="INTERLEUKIN ENHANCER-BINDING FACTOR"/>
    <property type="match status" value="1"/>
</dbReference>
<dbReference type="GO" id="GO:0003725">
    <property type="term" value="F:double-stranded RNA binding"/>
    <property type="evidence" value="ECO:0007669"/>
    <property type="project" value="TreeGrafter"/>
</dbReference>
<dbReference type="GO" id="GO:0045893">
    <property type="term" value="P:positive regulation of DNA-templated transcription"/>
    <property type="evidence" value="ECO:0007669"/>
    <property type="project" value="TreeGrafter"/>
</dbReference>
<dbReference type="InterPro" id="IPR006561">
    <property type="entry name" value="DZF_dom"/>
</dbReference>
<keyword evidence="10" id="KW-1185">Reference proteome</keyword>
<dbReference type="Pfam" id="PF20965">
    <property type="entry name" value="DZF_C"/>
    <property type="match status" value="1"/>
</dbReference>
<organism evidence="9">
    <name type="scientific">Oikopleura dioica</name>
    <name type="common">Tunicate</name>
    <dbReference type="NCBI Taxonomy" id="34765"/>
    <lineage>
        <taxon>Eukaryota</taxon>
        <taxon>Metazoa</taxon>
        <taxon>Chordata</taxon>
        <taxon>Tunicata</taxon>
        <taxon>Appendicularia</taxon>
        <taxon>Copelata</taxon>
        <taxon>Oikopleuridae</taxon>
        <taxon>Oikopleura</taxon>
    </lineage>
</organism>
<dbReference type="InParanoid" id="E4WWM0"/>
<evidence type="ECO:0000256" key="7">
    <source>
        <dbReference type="SAM" id="MobiDB-lite"/>
    </source>
</evidence>
<dbReference type="InterPro" id="IPR043519">
    <property type="entry name" value="NT_sf"/>
</dbReference>
<sequence>MPGGRGRGNMRGNPNRLGPYNRGRGGGRGGHFSGPGRNSVFIPFAPFDLEHCAVQFPKVTSNEFDSQVGEMILERNKKITLSEEDSEIMSKIYEEISEVLGSFYTEPTEMSRLKVKHRSKQEDPQSIDDIRTVGAFANETLIDGVKELEMLITLRNPMKIDEFGEFSDKLTSALPTYTISSSEEFASIKVESLNGFRAHCFITCSGNKIKTSGESHLQKRIMYKNFDMGKRAKWFSENCVDPNIRLLARILSDFRVRFEGFRGMSQWAVELMAHYSMSSFDESGNQSIMPVPSALKRALMLLSSGFFLPGSAGIRDPAERDGRSVHQGFSKLDMDNICCAAQTLLRILMQGGGRKVFGLEDSAGLLDEMQVIDDVVIQPSIQCYVHVEEVTPDPPAVAEAPAPVKMEA</sequence>
<protein>
    <recommendedName>
        <fullName evidence="8">DZF domain-containing protein</fullName>
    </recommendedName>
</protein>
<feature type="compositionally biased region" description="Low complexity" evidence="7">
    <location>
        <begin position="10"/>
        <end position="22"/>
    </location>
</feature>
<feature type="compositionally biased region" description="Gly residues" evidence="7">
    <location>
        <begin position="23"/>
        <end position="33"/>
    </location>
</feature>
<dbReference type="Gene3D" id="3.30.460.10">
    <property type="entry name" value="Beta Polymerase, domain 2"/>
    <property type="match status" value="1"/>
</dbReference>
<dbReference type="Gene3D" id="1.10.1410.40">
    <property type="match status" value="1"/>
</dbReference>
<dbReference type="AlphaFoldDB" id="E4WWM0"/>
<keyword evidence="5" id="KW-0804">Transcription</keyword>
<comment type="subcellular location">
    <subcellularLocation>
        <location evidence="1">Nucleus</location>
    </subcellularLocation>
</comment>
<accession>E4WWM0</accession>
<dbReference type="InterPro" id="IPR052134">
    <property type="entry name" value="ILF2"/>
</dbReference>
<evidence type="ECO:0000256" key="6">
    <source>
        <dbReference type="ARBA" id="ARBA00023242"/>
    </source>
</evidence>
<dbReference type="EMBL" id="FN653018">
    <property type="protein sequence ID" value="CBY21762.1"/>
    <property type="molecule type" value="Genomic_DNA"/>
</dbReference>
<evidence type="ECO:0000259" key="8">
    <source>
        <dbReference type="PROSITE" id="PS51703"/>
    </source>
</evidence>
<evidence type="ECO:0000313" key="10">
    <source>
        <dbReference type="Proteomes" id="UP000001307"/>
    </source>
</evidence>
<keyword evidence="3" id="KW-0238">DNA-binding</keyword>
<dbReference type="SMART" id="SM00572">
    <property type="entry name" value="DZF"/>
    <property type="match status" value="1"/>
</dbReference>
<keyword evidence="4" id="KW-0010">Activator</keyword>
<feature type="domain" description="DZF" evidence="8">
    <location>
        <begin position="37"/>
        <end position="408"/>
    </location>
</feature>
<evidence type="ECO:0000256" key="5">
    <source>
        <dbReference type="ARBA" id="ARBA00023163"/>
    </source>
</evidence>
<gene>
    <name evidence="9" type="ORF">GSOID_T00011289001</name>
</gene>
<evidence type="ECO:0000256" key="2">
    <source>
        <dbReference type="ARBA" id="ARBA00023015"/>
    </source>
</evidence>
<keyword evidence="6" id="KW-0539">Nucleus</keyword>
<evidence type="ECO:0000256" key="4">
    <source>
        <dbReference type="ARBA" id="ARBA00023159"/>
    </source>
</evidence>
<dbReference type="Pfam" id="PF07528">
    <property type="entry name" value="DZF_N"/>
    <property type="match status" value="1"/>
</dbReference>
<dbReference type="PROSITE" id="PS51703">
    <property type="entry name" value="DZF"/>
    <property type="match status" value="1"/>
</dbReference>
<evidence type="ECO:0000256" key="3">
    <source>
        <dbReference type="ARBA" id="ARBA00023125"/>
    </source>
</evidence>
<evidence type="ECO:0000313" key="9">
    <source>
        <dbReference type="EMBL" id="CBY21762.1"/>
    </source>
</evidence>
<dbReference type="Proteomes" id="UP000001307">
    <property type="component" value="Unassembled WGS sequence"/>
</dbReference>
<evidence type="ECO:0000256" key="1">
    <source>
        <dbReference type="ARBA" id="ARBA00004123"/>
    </source>
</evidence>
<dbReference type="GO" id="GO:0071013">
    <property type="term" value="C:catalytic step 2 spliceosome"/>
    <property type="evidence" value="ECO:0007669"/>
    <property type="project" value="TreeGrafter"/>
</dbReference>